<dbReference type="Proteomes" id="UP001064048">
    <property type="component" value="Chromosome 19"/>
</dbReference>
<reference evidence="1 2" key="1">
    <citation type="journal article" date="2022" name="Genome Biol. Evol.">
        <title>The Spruce Budworm Genome: Reconstructing the Evolutionary History of Antifreeze Proteins.</title>
        <authorList>
            <person name="Beliveau C."/>
            <person name="Gagne P."/>
            <person name="Picq S."/>
            <person name="Vernygora O."/>
            <person name="Keeling C.I."/>
            <person name="Pinkney K."/>
            <person name="Doucet D."/>
            <person name="Wen F."/>
            <person name="Johnston J.S."/>
            <person name="Maaroufi H."/>
            <person name="Boyle B."/>
            <person name="Laroche J."/>
            <person name="Dewar K."/>
            <person name="Juretic N."/>
            <person name="Blackburn G."/>
            <person name="Nisole A."/>
            <person name="Brunet B."/>
            <person name="Brandao M."/>
            <person name="Lumley L."/>
            <person name="Duan J."/>
            <person name="Quan G."/>
            <person name="Lucarotti C.J."/>
            <person name="Roe A.D."/>
            <person name="Sperling F.A.H."/>
            <person name="Levesque R.C."/>
            <person name="Cusson M."/>
        </authorList>
    </citation>
    <scope>NUCLEOTIDE SEQUENCE [LARGE SCALE GENOMIC DNA]</scope>
    <source>
        <strain evidence="1">Glfc:IPQL:Cfum</strain>
    </source>
</reference>
<dbReference type="EMBL" id="CM046119">
    <property type="protein sequence ID" value="KAI8425674.1"/>
    <property type="molecule type" value="Genomic_DNA"/>
</dbReference>
<accession>A0ACC0JNJ7</accession>
<proteinExistence type="predicted"/>
<name>A0ACC0JNJ7_CHOFU</name>
<keyword evidence="2" id="KW-1185">Reference proteome</keyword>
<comment type="caution">
    <text evidence="1">The sequence shown here is derived from an EMBL/GenBank/DDBJ whole genome shotgun (WGS) entry which is preliminary data.</text>
</comment>
<evidence type="ECO:0000313" key="2">
    <source>
        <dbReference type="Proteomes" id="UP001064048"/>
    </source>
</evidence>
<gene>
    <name evidence="1" type="ORF">MSG28_011485</name>
</gene>
<organism evidence="1 2">
    <name type="scientific">Choristoneura fumiferana</name>
    <name type="common">Spruce budworm moth</name>
    <name type="synonym">Archips fumiferana</name>
    <dbReference type="NCBI Taxonomy" id="7141"/>
    <lineage>
        <taxon>Eukaryota</taxon>
        <taxon>Metazoa</taxon>
        <taxon>Ecdysozoa</taxon>
        <taxon>Arthropoda</taxon>
        <taxon>Hexapoda</taxon>
        <taxon>Insecta</taxon>
        <taxon>Pterygota</taxon>
        <taxon>Neoptera</taxon>
        <taxon>Endopterygota</taxon>
        <taxon>Lepidoptera</taxon>
        <taxon>Glossata</taxon>
        <taxon>Ditrysia</taxon>
        <taxon>Tortricoidea</taxon>
        <taxon>Tortricidae</taxon>
        <taxon>Tortricinae</taxon>
        <taxon>Choristoneura</taxon>
    </lineage>
</organism>
<sequence length="136" mass="15586">MTYRNRYALRRQKQKSQNYVVKIQTKTVIIASNYRIFTTPEFEESSKNLIAFACSPTPNPEGSWNAAKPSSQPAWRLAKSLSNVKPEAFIDRSRASRMWSSLVLIIILSDSLCRALVEKYADCNKVGLQRVERVRT</sequence>
<evidence type="ECO:0000313" key="1">
    <source>
        <dbReference type="EMBL" id="KAI8425674.1"/>
    </source>
</evidence>
<protein>
    <submittedName>
        <fullName evidence="1">Uncharacterized protein</fullName>
    </submittedName>
</protein>